<name>A0ABN9WGE1_9DINO</name>
<sequence length="179" mass="18346">MRLARAGDGSLPGAPAGSLDRFFAASVRAQTAETAELLRRALEAAGPAAAGASAALADHGVEGFGRLLGLLRVNALSLQATPQEAAGVAAGASEEAGTPAPCVRGLAIPLRRGLRDEPRRGPELLRGERPRRAAEVLRAGCAGRLRGRRAVHRLPGGLPVRRVAAANILLHQYGIPVGG</sequence>
<evidence type="ECO:0000313" key="2">
    <source>
        <dbReference type="Proteomes" id="UP001189429"/>
    </source>
</evidence>
<dbReference type="EMBL" id="CAUYUJ010018493">
    <property type="protein sequence ID" value="CAK0884008.1"/>
    <property type="molecule type" value="Genomic_DNA"/>
</dbReference>
<keyword evidence="2" id="KW-1185">Reference proteome</keyword>
<dbReference type="Proteomes" id="UP001189429">
    <property type="component" value="Unassembled WGS sequence"/>
</dbReference>
<proteinExistence type="predicted"/>
<protein>
    <submittedName>
        <fullName evidence="1">Uncharacterized protein</fullName>
    </submittedName>
</protein>
<evidence type="ECO:0000313" key="1">
    <source>
        <dbReference type="EMBL" id="CAK0884008.1"/>
    </source>
</evidence>
<accession>A0ABN9WGE1</accession>
<reference evidence="1" key="1">
    <citation type="submission" date="2023-10" db="EMBL/GenBank/DDBJ databases">
        <authorList>
            <person name="Chen Y."/>
            <person name="Shah S."/>
            <person name="Dougan E. K."/>
            <person name="Thang M."/>
            <person name="Chan C."/>
        </authorList>
    </citation>
    <scope>NUCLEOTIDE SEQUENCE [LARGE SCALE GENOMIC DNA]</scope>
</reference>
<comment type="caution">
    <text evidence="1">The sequence shown here is derived from an EMBL/GenBank/DDBJ whole genome shotgun (WGS) entry which is preliminary data.</text>
</comment>
<gene>
    <name evidence="1" type="ORF">PCOR1329_LOCUS66068</name>
</gene>
<organism evidence="1 2">
    <name type="scientific">Prorocentrum cordatum</name>
    <dbReference type="NCBI Taxonomy" id="2364126"/>
    <lineage>
        <taxon>Eukaryota</taxon>
        <taxon>Sar</taxon>
        <taxon>Alveolata</taxon>
        <taxon>Dinophyceae</taxon>
        <taxon>Prorocentrales</taxon>
        <taxon>Prorocentraceae</taxon>
        <taxon>Prorocentrum</taxon>
    </lineage>
</organism>